<evidence type="ECO:0000313" key="1">
    <source>
        <dbReference type="EMBL" id="TFK78164.1"/>
    </source>
</evidence>
<keyword evidence="2" id="KW-1185">Reference proteome</keyword>
<dbReference type="AlphaFoldDB" id="A0A5C3NLS0"/>
<dbReference type="Proteomes" id="UP000308197">
    <property type="component" value="Unassembled WGS sequence"/>
</dbReference>
<name>A0A5C3NLS0_9APHY</name>
<dbReference type="InParanoid" id="A0A5C3NLS0"/>
<protein>
    <submittedName>
        <fullName evidence="1">Uncharacterized protein</fullName>
    </submittedName>
</protein>
<accession>A0A5C3NLS0</accession>
<evidence type="ECO:0000313" key="2">
    <source>
        <dbReference type="Proteomes" id="UP000308197"/>
    </source>
</evidence>
<gene>
    <name evidence="1" type="ORF">K466DRAFT_607254</name>
</gene>
<proteinExistence type="predicted"/>
<organism evidence="1 2">
    <name type="scientific">Polyporus arcularius HHB13444</name>
    <dbReference type="NCBI Taxonomy" id="1314778"/>
    <lineage>
        <taxon>Eukaryota</taxon>
        <taxon>Fungi</taxon>
        <taxon>Dikarya</taxon>
        <taxon>Basidiomycota</taxon>
        <taxon>Agaricomycotina</taxon>
        <taxon>Agaricomycetes</taxon>
        <taxon>Polyporales</taxon>
        <taxon>Polyporaceae</taxon>
        <taxon>Polyporus</taxon>
    </lineage>
</organism>
<reference evidence="1 2" key="1">
    <citation type="journal article" date="2019" name="Nat. Ecol. Evol.">
        <title>Megaphylogeny resolves global patterns of mushroom evolution.</title>
        <authorList>
            <person name="Varga T."/>
            <person name="Krizsan K."/>
            <person name="Foldi C."/>
            <person name="Dima B."/>
            <person name="Sanchez-Garcia M."/>
            <person name="Sanchez-Ramirez S."/>
            <person name="Szollosi G.J."/>
            <person name="Szarkandi J.G."/>
            <person name="Papp V."/>
            <person name="Albert L."/>
            <person name="Andreopoulos W."/>
            <person name="Angelini C."/>
            <person name="Antonin V."/>
            <person name="Barry K.W."/>
            <person name="Bougher N.L."/>
            <person name="Buchanan P."/>
            <person name="Buyck B."/>
            <person name="Bense V."/>
            <person name="Catcheside P."/>
            <person name="Chovatia M."/>
            <person name="Cooper J."/>
            <person name="Damon W."/>
            <person name="Desjardin D."/>
            <person name="Finy P."/>
            <person name="Geml J."/>
            <person name="Haridas S."/>
            <person name="Hughes K."/>
            <person name="Justo A."/>
            <person name="Karasinski D."/>
            <person name="Kautmanova I."/>
            <person name="Kiss B."/>
            <person name="Kocsube S."/>
            <person name="Kotiranta H."/>
            <person name="LaButti K.M."/>
            <person name="Lechner B.E."/>
            <person name="Liimatainen K."/>
            <person name="Lipzen A."/>
            <person name="Lukacs Z."/>
            <person name="Mihaltcheva S."/>
            <person name="Morgado L.N."/>
            <person name="Niskanen T."/>
            <person name="Noordeloos M.E."/>
            <person name="Ohm R.A."/>
            <person name="Ortiz-Santana B."/>
            <person name="Ovrebo C."/>
            <person name="Racz N."/>
            <person name="Riley R."/>
            <person name="Savchenko A."/>
            <person name="Shiryaev A."/>
            <person name="Soop K."/>
            <person name="Spirin V."/>
            <person name="Szebenyi C."/>
            <person name="Tomsovsky M."/>
            <person name="Tulloss R.E."/>
            <person name="Uehling J."/>
            <person name="Grigoriev I.V."/>
            <person name="Vagvolgyi C."/>
            <person name="Papp T."/>
            <person name="Martin F.M."/>
            <person name="Miettinen O."/>
            <person name="Hibbett D.S."/>
            <person name="Nagy L.G."/>
        </authorList>
    </citation>
    <scope>NUCLEOTIDE SEQUENCE [LARGE SCALE GENOMIC DNA]</scope>
    <source>
        <strain evidence="1 2">HHB13444</strain>
    </source>
</reference>
<dbReference type="EMBL" id="ML212752">
    <property type="protein sequence ID" value="TFK78164.1"/>
    <property type="molecule type" value="Genomic_DNA"/>
</dbReference>
<sequence length="251" mass="28456">MSEAPHSEYLNPTIGADVSMVNRRTTVLAPDDPSALIDLYNSKDLILSPFHGLTASRLRFNFIWAIESQEDGHEVRHVLCHRRQEPTPPRRQPNIPLLWDMIGEVTRDDFALSARGVLGRSAEEVREAPMASGWLQQRPNKMSDINWRALRLSIRTLTDSIPAFEVDTSTLLRITEEGLPQLKLTWQGFIGETTDKHLPLFGAHGDRRIPTSVDDFPFGEAFHALFSIDLYRDPVTGHHHLTANLIRLIRA</sequence>